<keyword evidence="1" id="KW-0472">Membrane</keyword>
<evidence type="ECO:0000256" key="1">
    <source>
        <dbReference type="SAM" id="Phobius"/>
    </source>
</evidence>
<keyword evidence="1" id="KW-0812">Transmembrane</keyword>
<gene>
    <name evidence="2" type="ORF">Q3C12_35225</name>
</gene>
<comment type="caution">
    <text evidence="2">The sequence shown here is derived from an EMBL/GenBank/DDBJ whole genome shotgun (WGS) entry which is preliminary data.</text>
</comment>
<dbReference type="EMBL" id="JAUMKJ010000139">
    <property type="protein sequence ID" value="MDO3682234.1"/>
    <property type="molecule type" value="Genomic_DNA"/>
</dbReference>
<feature type="transmembrane region" description="Helical" evidence="1">
    <location>
        <begin position="6"/>
        <end position="27"/>
    </location>
</feature>
<accession>A0ABT8VMQ5</accession>
<proteinExistence type="predicted"/>
<evidence type="ECO:0000313" key="3">
    <source>
        <dbReference type="Proteomes" id="UP001168883"/>
    </source>
</evidence>
<keyword evidence="1" id="KW-1133">Transmembrane helix</keyword>
<organism evidence="2 3">
    <name type="scientific">Paenibacillus ehimensis</name>
    <dbReference type="NCBI Taxonomy" id="79264"/>
    <lineage>
        <taxon>Bacteria</taxon>
        <taxon>Bacillati</taxon>
        <taxon>Bacillota</taxon>
        <taxon>Bacilli</taxon>
        <taxon>Bacillales</taxon>
        <taxon>Paenibacillaceae</taxon>
        <taxon>Paenibacillus</taxon>
    </lineage>
</organism>
<name>A0ABT8VMQ5_9BACL</name>
<evidence type="ECO:0000313" key="2">
    <source>
        <dbReference type="EMBL" id="MDO3682234.1"/>
    </source>
</evidence>
<reference evidence="2" key="1">
    <citation type="submission" date="2023-07" db="EMBL/GenBank/DDBJ databases">
        <authorList>
            <person name="Aktuganov G."/>
            <person name="Boyko T."/>
            <person name="Delegan Y."/>
            <person name="Galimzianova N."/>
            <person name="Gilvanova E."/>
            <person name="Korobov V."/>
            <person name="Kuzmina L."/>
            <person name="Melentiev A."/>
            <person name="Milman P."/>
            <person name="Ryabova A."/>
            <person name="Stupak E."/>
            <person name="Yasakov T."/>
            <person name="Zharikova N."/>
            <person name="Zhurenko E."/>
        </authorList>
    </citation>
    <scope>NUCLEOTIDE SEQUENCE</scope>
    <source>
        <strain evidence="2">IB-739</strain>
    </source>
</reference>
<sequence length="64" mass="7003">MLSLSIPIWLLVCIIVVIVGAVFFIWIRRNGGGAYDFVTPFLLIGILGVTVAFVVGILFGKFVF</sequence>
<feature type="transmembrane region" description="Helical" evidence="1">
    <location>
        <begin position="39"/>
        <end position="59"/>
    </location>
</feature>
<dbReference type="Proteomes" id="UP001168883">
    <property type="component" value="Unassembled WGS sequence"/>
</dbReference>
<dbReference type="RefSeq" id="WP_302881654.1">
    <property type="nucleotide sequence ID" value="NZ_JAUMKJ010000139.1"/>
</dbReference>
<protein>
    <submittedName>
        <fullName evidence="2">Uncharacterized protein</fullName>
    </submittedName>
</protein>
<keyword evidence="3" id="KW-1185">Reference proteome</keyword>